<gene>
    <name evidence="1" type="ORF">K505DRAFT_340258</name>
</gene>
<keyword evidence="2" id="KW-1185">Reference proteome</keyword>
<dbReference type="AlphaFoldDB" id="A0A6A6X395"/>
<accession>A0A6A6X395</accession>
<evidence type="ECO:0000313" key="2">
    <source>
        <dbReference type="Proteomes" id="UP000799757"/>
    </source>
</evidence>
<evidence type="ECO:0000313" key="1">
    <source>
        <dbReference type="EMBL" id="KAF2790624.1"/>
    </source>
</evidence>
<proteinExistence type="predicted"/>
<reference evidence="1" key="1">
    <citation type="journal article" date="2020" name="Stud. Mycol.">
        <title>101 Dothideomycetes genomes: a test case for predicting lifestyles and emergence of pathogens.</title>
        <authorList>
            <person name="Haridas S."/>
            <person name="Albert R."/>
            <person name="Binder M."/>
            <person name="Bloem J."/>
            <person name="Labutti K."/>
            <person name="Salamov A."/>
            <person name="Andreopoulos B."/>
            <person name="Baker S."/>
            <person name="Barry K."/>
            <person name="Bills G."/>
            <person name="Bluhm B."/>
            <person name="Cannon C."/>
            <person name="Castanera R."/>
            <person name="Culley D."/>
            <person name="Daum C."/>
            <person name="Ezra D."/>
            <person name="Gonzalez J."/>
            <person name="Henrissat B."/>
            <person name="Kuo A."/>
            <person name="Liang C."/>
            <person name="Lipzen A."/>
            <person name="Lutzoni F."/>
            <person name="Magnuson J."/>
            <person name="Mondo S."/>
            <person name="Nolan M."/>
            <person name="Ohm R."/>
            <person name="Pangilinan J."/>
            <person name="Park H.-J."/>
            <person name="Ramirez L."/>
            <person name="Alfaro M."/>
            <person name="Sun H."/>
            <person name="Tritt A."/>
            <person name="Yoshinaga Y."/>
            <person name="Zwiers L.-H."/>
            <person name="Turgeon B."/>
            <person name="Goodwin S."/>
            <person name="Spatafora J."/>
            <person name="Crous P."/>
            <person name="Grigoriev I."/>
        </authorList>
    </citation>
    <scope>NUCLEOTIDE SEQUENCE</scope>
    <source>
        <strain evidence="1">CBS 109.77</strain>
    </source>
</reference>
<dbReference type="EMBL" id="MU002063">
    <property type="protein sequence ID" value="KAF2790624.1"/>
    <property type="molecule type" value="Genomic_DNA"/>
</dbReference>
<sequence>MEQFSAAEFVLEKNNLSRIFSPNTLESIPSSSEARILWAIHRVTTREHMLLPTRNIQRQFATFIRRIELYLYGLQEQIMKQSDHQSLFAWYFNPLSTNCGLTVLLVGSSSQFTNSASVIAVESQTPYEMKNRGPRIELLLAEGTERDFIAVLPCILWDCLRGYGRHHQIAMHLLHLTGHPSGHFARDGSINGRLLLTDEEYTSKATKLVIVVRHESQEGLASST</sequence>
<organism evidence="1 2">
    <name type="scientific">Melanomma pulvis-pyrius CBS 109.77</name>
    <dbReference type="NCBI Taxonomy" id="1314802"/>
    <lineage>
        <taxon>Eukaryota</taxon>
        <taxon>Fungi</taxon>
        <taxon>Dikarya</taxon>
        <taxon>Ascomycota</taxon>
        <taxon>Pezizomycotina</taxon>
        <taxon>Dothideomycetes</taxon>
        <taxon>Pleosporomycetidae</taxon>
        <taxon>Pleosporales</taxon>
        <taxon>Melanommataceae</taxon>
        <taxon>Melanomma</taxon>
    </lineage>
</organism>
<protein>
    <submittedName>
        <fullName evidence="1">Uncharacterized protein</fullName>
    </submittedName>
</protein>
<name>A0A6A6X395_9PLEO</name>
<dbReference type="Proteomes" id="UP000799757">
    <property type="component" value="Unassembled WGS sequence"/>
</dbReference>